<evidence type="ECO:0000256" key="5">
    <source>
        <dbReference type="ARBA" id="ARBA00022723"/>
    </source>
</evidence>
<dbReference type="PROSITE" id="PS00108">
    <property type="entry name" value="PROTEIN_KINASE_ST"/>
    <property type="match status" value="1"/>
</dbReference>
<feature type="compositionally biased region" description="Polar residues" evidence="15">
    <location>
        <begin position="667"/>
        <end position="680"/>
    </location>
</feature>
<accession>A0A9N8DWW9</accession>
<proteinExistence type="inferred from homology"/>
<evidence type="ECO:0000313" key="18">
    <source>
        <dbReference type="EMBL" id="CAB9508321.1"/>
    </source>
</evidence>
<gene>
    <name evidence="18" type="ORF">SEMRO_342_G121810.1</name>
</gene>
<dbReference type="EC" id="2.7.11.1" evidence="2"/>
<evidence type="ECO:0000259" key="16">
    <source>
        <dbReference type="PROSITE" id="PS50011"/>
    </source>
</evidence>
<feature type="region of interest" description="Disordered" evidence="15">
    <location>
        <begin position="497"/>
        <end position="602"/>
    </location>
</feature>
<dbReference type="InterPro" id="IPR008271">
    <property type="entry name" value="Ser/Thr_kinase_AS"/>
</dbReference>
<dbReference type="Gene3D" id="1.10.238.10">
    <property type="entry name" value="EF-hand"/>
    <property type="match status" value="2"/>
</dbReference>
<dbReference type="Pfam" id="PF00069">
    <property type="entry name" value="Pkinase"/>
    <property type="match status" value="1"/>
</dbReference>
<dbReference type="PROSITE" id="PS50222">
    <property type="entry name" value="EF_HAND_2"/>
    <property type="match status" value="1"/>
</dbReference>
<evidence type="ECO:0000256" key="8">
    <source>
        <dbReference type="ARBA" id="ARBA00022777"/>
    </source>
</evidence>
<dbReference type="PROSITE" id="PS00107">
    <property type="entry name" value="PROTEIN_KINASE_ATP"/>
    <property type="match status" value="1"/>
</dbReference>
<dbReference type="CDD" id="cd05117">
    <property type="entry name" value="STKc_CAMK"/>
    <property type="match status" value="1"/>
</dbReference>
<evidence type="ECO:0000256" key="3">
    <source>
        <dbReference type="ARBA" id="ARBA00022527"/>
    </source>
</evidence>
<evidence type="ECO:0000256" key="14">
    <source>
        <dbReference type="PROSITE-ProRule" id="PRU10141"/>
    </source>
</evidence>
<comment type="catalytic activity">
    <reaction evidence="12">
        <text>L-threonyl-[protein] + ATP = O-phospho-L-threonyl-[protein] + ADP + H(+)</text>
        <dbReference type="Rhea" id="RHEA:46608"/>
        <dbReference type="Rhea" id="RHEA-COMP:11060"/>
        <dbReference type="Rhea" id="RHEA-COMP:11605"/>
        <dbReference type="ChEBI" id="CHEBI:15378"/>
        <dbReference type="ChEBI" id="CHEBI:30013"/>
        <dbReference type="ChEBI" id="CHEBI:30616"/>
        <dbReference type="ChEBI" id="CHEBI:61977"/>
        <dbReference type="ChEBI" id="CHEBI:456216"/>
        <dbReference type="EC" id="2.7.11.1"/>
    </reaction>
</comment>
<organism evidence="18 19">
    <name type="scientific">Seminavis robusta</name>
    <dbReference type="NCBI Taxonomy" id="568900"/>
    <lineage>
        <taxon>Eukaryota</taxon>
        <taxon>Sar</taxon>
        <taxon>Stramenopiles</taxon>
        <taxon>Ochrophyta</taxon>
        <taxon>Bacillariophyta</taxon>
        <taxon>Bacillariophyceae</taxon>
        <taxon>Bacillariophycidae</taxon>
        <taxon>Naviculales</taxon>
        <taxon>Naviculaceae</taxon>
        <taxon>Seminavis</taxon>
    </lineage>
</organism>
<dbReference type="OrthoDB" id="49579at2759"/>
<keyword evidence="4" id="KW-0808">Transferase</keyword>
<evidence type="ECO:0000256" key="2">
    <source>
        <dbReference type="ARBA" id="ARBA00012513"/>
    </source>
</evidence>
<feature type="region of interest" description="Disordered" evidence="15">
    <location>
        <begin position="874"/>
        <end position="1007"/>
    </location>
</feature>
<dbReference type="InterPro" id="IPR017441">
    <property type="entry name" value="Protein_kinase_ATP_BS"/>
</dbReference>
<evidence type="ECO:0000313" key="19">
    <source>
        <dbReference type="Proteomes" id="UP001153069"/>
    </source>
</evidence>
<feature type="compositionally biased region" description="Basic and acidic residues" evidence="15">
    <location>
        <begin position="718"/>
        <end position="727"/>
    </location>
</feature>
<dbReference type="GO" id="GO:0004674">
    <property type="term" value="F:protein serine/threonine kinase activity"/>
    <property type="evidence" value="ECO:0007669"/>
    <property type="project" value="UniProtKB-KW"/>
</dbReference>
<dbReference type="GO" id="GO:0005524">
    <property type="term" value="F:ATP binding"/>
    <property type="evidence" value="ECO:0007669"/>
    <property type="project" value="UniProtKB-UniRule"/>
</dbReference>
<protein>
    <recommendedName>
        <fullName evidence="2">non-specific serine/threonine protein kinase</fullName>
        <ecNumber evidence="2">2.7.11.1</ecNumber>
    </recommendedName>
</protein>
<dbReference type="InterPro" id="IPR018247">
    <property type="entry name" value="EF_Hand_1_Ca_BS"/>
</dbReference>
<dbReference type="SUPFAM" id="SSF56112">
    <property type="entry name" value="Protein kinase-like (PK-like)"/>
    <property type="match status" value="1"/>
</dbReference>
<evidence type="ECO:0000256" key="7">
    <source>
        <dbReference type="ARBA" id="ARBA00022741"/>
    </source>
</evidence>
<feature type="compositionally biased region" description="Basic and acidic residues" evidence="15">
    <location>
        <begin position="880"/>
        <end position="922"/>
    </location>
</feature>
<keyword evidence="3" id="KW-0723">Serine/threonine-protein kinase</keyword>
<dbReference type="InterPro" id="IPR011009">
    <property type="entry name" value="Kinase-like_dom_sf"/>
</dbReference>
<keyword evidence="7 14" id="KW-0547">Nucleotide-binding</keyword>
<dbReference type="InterPro" id="IPR011992">
    <property type="entry name" value="EF-hand-dom_pair"/>
</dbReference>
<evidence type="ECO:0000256" key="9">
    <source>
        <dbReference type="ARBA" id="ARBA00022837"/>
    </source>
</evidence>
<dbReference type="PROSITE" id="PS50011">
    <property type="entry name" value="PROTEIN_KINASE_DOM"/>
    <property type="match status" value="1"/>
</dbReference>
<feature type="region of interest" description="Disordered" evidence="15">
    <location>
        <begin position="667"/>
        <end position="735"/>
    </location>
</feature>
<keyword evidence="6" id="KW-0677">Repeat</keyword>
<feature type="region of interest" description="Disordered" evidence="15">
    <location>
        <begin position="813"/>
        <end position="840"/>
    </location>
</feature>
<dbReference type="SMART" id="SM00220">
    <property type="entry name" value="S_TKc"/>
    <property type="match status" value="1"/>
</dbReference>
<keyword evidence="9" id="KW-0106">Calcium</keyword>
<comment type="cofactor">
    <cofactor evidence="1">
        <name>Mg(2+)</name>
        <dbReference type="ChEBI" id="CHEBI:18420"/>
    </cofactor>
</comment>
<feature type="compositionally biased region" description="Acidic residues" evidence="15">
    <location>
        <begin position="515"/>
        <end position="530"/>
    </location>
</feature>
<dbReference type="EMBL" id="CAICTM010000341">
    <property type="protein sequence ID" value="CAB9508321.1"/>
    <property type="molecule type" value="Genomic_DNA"/>
</dbReference>
<feature type="compositionally biased region" description="Basic and acidic residues" evidence="15">
    <location>
        <begin position="502"/>
        <end position="514"/>
    </location>
</feature>
<dbReference type="PROSITE" id="PS00018">
    <property type="entry name" value="EF_HAND_1"/>
    <property type="match status" value="1"/>
</dbReference>
<evidence type="ECO:0000259" key="17">
    <source>
        <dbReference type="PROSITE" id="PS50222"/>
    </source>
</evidence>
<dbReference type="InterPro" id="IPR050205">
    <property type="entry name" value="CDPK_Ser/Thr_kinases"/>
</dbReference>
<evidence type="ECO:0000256" key="4">
    <source>
        <dbReference type="ARBA" id="ARBA00022679"/>
    </source>
</evidence>
<dbReference type="FunFam" id="1.10.510.10:FF:000571">
    <property type="entry name" value="Maternal embryonic leucine zipper kinase"/>
    <property type="match status" value="1"/>
</dbReference>
<feature type="domain" description="EF-hand" evidence="17">
    <location>
        <begin position="425"/>
        <end position="460"/>
    </location>
</feature>
<dbReference type="SUPFAM" id="SSF47473">
    <property type="entry name" value="EF-hand"/>
    <property type="match status" value="1"/>
</dbReference>
<evidence type="ECO:0000256" key="15">
    <source>
        <dbReference type="SAM" id="MobiDB-lite"/>
    </source>
</evidence>
<evidence type="ECO:0000256" key="11">
    <source>
        <dbReference type="ARBA" id="ARBA00024334"/>
    </source>
</evidence>
<dbReference type="FunFam" id="3.30.200.20:FF:000315">
    <property type="entry name" value="Calcium-dependent protein kinase 3"/>
    <property type="match status" value="1"/>
</dbReference>
<dbReference type="AlphaFoldDB" id="A0A9N8DWW9"/>
<dbReference type="Gene3D" id="1.10.510.10">
    <property type="entry name" value="Transferase(Phosphotransferase) domain 1"/>
    <property type="match status" value="1"/>
</dbReference>
<sequence>MVDGNSSISMTEDGSGFVKQDSIRFSQSNFLYHHKTDEPIDAYYTLGELLGEGGFGVVYRGTHKKTKAQRAIKRMEKDPRDQELSEEIIREFEFLKELDHPNLIKVYDMFEDKPNFHIVTDLYGGGDLIDYLEDAVHLVENQVQIFMNKLLSCIEYLHDSRLMAHRDLKLENILLDTDQNLADLKLIDFGLARHFKPDETFYELCGSTAYVAPQVIEGEYTAKCDIWSCGVIAFSLLSGYTPFEGYDDGETLQIILGGTFDFNDPVWEPVSKDAKDFICNLLAYEEKDRPTAHQALSHPWLQTHRATQLDESTTDMDTSLRESLRGLRHFTSKGCKLKQAACAILASQILQKEEKEALTHDFQFLNRSLGGSITRQDLRQALADVDMDDSDAAVDAIMEQVNFSGSGAISYSEFFIAMMFEREMVDENKLRLVFNLLDNDADGEISVADLQATLHLAKESCAKMLAPLNCNANGTLSFEQFKDTMLSEEDMDGSNYMHSSFRMHDEGGRKRLDSSDDLPETVVEVDESMPDESAHTQKTGTTAGETPVPEEETPAPEEPAKEEETAPAAAEEEAKGEEEEETTTKKEMPSTEEAPPASADGKMSIERLRFVYMWYMRFGHPDRATMIRKASKMGDGCPISKEEIMSLPWKCGGAFIAVKDINAANASNVDAGSGDITNKRSSLKDDAKASAEAAAAVEDDKKEPEPTPEPTPVTPEPVDAKAPEVKPEPAAPAPVEAKAEETKPAFMMPSQVKAANKNKVASLASRFGGAAPTPVRTASNKNPLKVSSVLAGGANDGFTTELKIDSIHSESGKAETVKNTRQAASRRDVTIFGPTKKAPDFDWNSLENKTLKIASVEERKNIKPDFNWTCIARADMGTDESNKENGDSDGLDMSKESHEEVGMDNSKDESEATNQDESRDTLDMSLPHPNDMHDNSEMSSSPGNDRMSASEPGTSQRRRSSNIYTPGAKSADSQKMKFPKNNRRGSTGMPPKKRTDKSGKRRISTRD</sequence>
<feature type="domain" description="Protein kinase" evidence="16">
    <location>
        <begin position="44"/>
        <end position="301"/>
    </location>
</feature>
<comment type="similarity">
    <text evidence="11">Belongs to the protein kinase superfamily. Ser/Thr protein kinase family. CDPK subfamily.</text>
</comment>
<keyword evidence="19" id="KW-1185">Reference proteome</keyword>
<dbReference type="GO" id="GO:0005509">
    <property type="term" value="F:calcium ion binding"/>
    <property type="evidence" value="ECO:0007669"/>
    <property type="project" value="InterPro"/>
</dbReference>
<evidence type="ECO:0000256" key="10">
    <source>
        <dbReference type="ARBA" id="ARBA00022840"/>
    </source>
</evidence>
<dbReference type="PANTHER" id="PTHR24349">
    <property type="entry name" value="SERINE/THREONINE-PROTEIN KINASE"/>
    <property type="match status" value="1"/>
</dbReference>
<name>A0A9N8DWW9_9STRA</name>
<dbReference type="InterPro" id="IPR000719">
    <property type="entry name" value="Prot_kinase_dom"/>
</dbReference>
<evidence type="ECO:0000256" key="1">
    <source>
        <dbReference type="ARBA" id="ARBA00001946"/>
    </source>
</evidence>
<evidence type="ECO:0000256" key="6">
    <source>
        <dbReference type="ARBA" id="ARBA00022737"/>
    </source>
</evidence>
<feature type="compositionally biased region" description="Acidic residues" evidence="15">
    <location>
        <begin position="570"/>
        <end position="581"/>
    </location>
</feature>
<dbReference type="Gene3D" id="3.30.200.20">
    <property type="entry name" value="Phosphorylase Kinase, domain 1"/>
    <property type="match status" value="1"/>
</dbReference>
<dbReference type="InterPro" id="IPR002048">
    <property type="entry name" value="EF_hand_dom"/>
</dbReference>
<keyword evidence="10 14" id="KW-0067">ATP-binding</keyword>
<evidence type="ECO:0000256" key="12">
    <source>
        <dbReference type="ARBA" id="ARBA00047899"/>
    </source>
</evidence>
<evidence type="ECO:0000256" key="13">
    <source>
        <dbReference type="ARBA" id="ARBA00048679"/>
    </source>
</evidence>
<keyword evidence="5" id="KW-0479">Metal-binding</keyword>
<reference evidence="18" key="1">
    <citation type="submission" date="2020-06" db="EMBL/GenBank/DDBJ databases">
        <authorList>
            <consortium name="Plant Systems Biology data submission"/>
        </authorList>
    </citation>
    <scope>NUCLEOTIDE SEQUENCE</scope>
    <source>
        <strain evidence="18">D6</strain>
    </source>
</reference>
<comment type="catalytic activity">
    <reaction evidence="13">
        <text>L-seryl-[protein] + ATP = O-phospho-L-seryl-[protein] + ADP + H(+)</text>
        <dbReference type="Rhea" id="RHEA:17989"/>
        <dbReference type="Rhea" id="RHEA-COMP:9863"/>
        <dbReference type="Rhea" id="RHEA-COMP:11604"/>
        <dbReference type="ChEBI" id="CHEBI:15378"/>
        <dbReference type="ChEBI" id="CHEBI:29999"/>
        <dbReference type="ChEBI" id="CHEBI:30616"/>
        <dbReference type="ChEBI" id="CHEBI:83421"/>
        <dbReference type="ChEBI" id="CHEBI:456216"/>
        <dbReference type="EC" id="2.7.11.1"/>
    </reaction>
</comment>
<feature type="binding site" evidence="14">
    <location>
        <position position="73"/>
    </location>
    <ligand>
        <name>ATP</name>
        <dbReference type="ChEBI" id="CHEBI:30616"/>
    </ligand>
</feature>
<feature type="compositionally biased region" description="Basic residues" evidence="15">
    <location>
        <begin position="991"/>
        <end position="1007"/>
    </location>
</feature>
<dbReference type="Proteomes" id="UP001153069">
    <property type="component" value="Unassembled WGS sequence"/>
</dbReference>
<keyword evidence="8 18" id="KW-0418">Kinase</keyword>
<comment type="caution">
    <text evidence="18">The sequence shown here is derived from an EMBL/GenBank/DDBJ whole genome shotgun (WGS) entry which is preliminary data.</text>
</comment>